<organism evidence="4 5">
    <name type="scientific">Acetobacterium fimetarium</name>
    <dbReference type="NCBI Taxonomy" id="52691"/>
    <lineage>
        <taxon>Bacteria</taxon>
        <taxon>Bacillati</taxon>
        <taxon>Bacillota</taxon>
        <taxon>Clostridia</taxon>
        <taxon>Eubacteriales</taxon>
        <taxon>Eubacteriaceae</taxon>
        <taxon>Acetobacterium</taxon>
    </lineage>
</organism>
<proteinExistence type="predicted"/>
<evidence type="ECO:0000313" key="4">
    <source>
        <dbReference type="EMBL" id="MBC3803986.1"/>
    </source>
</evidence>
<dbReference type="EMBL" id="WJBC01000006">
    <property type="protein sequence ID" value="MBC3803986.1"/>
    <property type="molecule type" value="Genomic_DNA"/>
</dbReference>
<gene>
    <name evidence="4" type="ORF">GH808_05990</name>
</gene>
<dbReference type="PANTHER" id="PTHR43479:SF7">
    <property type="entry name" value="TETR-FAMILY TRANSCRIPTIONAL REGULATOR"/>
    <property type="match status" value="1"/>
</dbReference>
<keyword evidence="1 2" id="KW-0238">DNA-binding</keyword>
<dbReference type="Pfam" id="PF00440">
    <property type="entry name" value="TetR_N"/>
    <property type="match status" value="1"/>
</dbReference>
<feature type="domain" description="HTH tetR-type" evidence="3">
    <location>
        <begin position="9"/>
        <end position="69"/>
    </location>
</feature>
<comment type="caution">
    <text evidence="4">The sequence shown here is derived from an EMBL/GenBank/DDBJ whole genome shotgun (WGS) entry which is preliminary data.</text>
</comment>
<name>A0ABR6WUU1_9FIRM</name>
<dbReference type="PROSITE" id="PS50977">
    <property type="entry name" value="HTH_TETR_2"/>
    <property type="match status" value="1"/>
</dbReference>
<evidence type="ECO:0000313" key="5">
    <source>
        <dbReference type="Proteomes" id="UP000603234"/>
    </source>
</evidence>
<evidence type="ECO:0000259" key="3">
    <source>
        <dbReference type="PROSITE" id="PS50977"/>
    </source>
</evidence>
<dbReference type="InterPro" id="IPR009057">
    <property type="entry name" value="Homeodomain-like_sf"/>
</dbReference>
<dbReference type="PANTHER" id="PTHR43479">
    <property type="entry name" value="ACREF/ENVCD OPERON REPRESSOR-RELATED"/>
    <property type="match status" value="1"/>
</dbReference>
<dbReference type="InterPro" id="IPR001647">
    <property type="entry name" value="HTH_TetR"/>
</dbReference>
<dbReference type="Proteomes" id="UP000603234">
    <property type="component" value="Unassembled WGS sequence"/>
</dbReference>
<reference evidence="4 5" key="1">
    <citation type="journal article" date="2020" name="mSystems">
        <title>Defining Genomic and Predicted Metabolic Features of the Acetobacterium Genus.</title>
        <authorList>
            <person name="Ross D.E."/>
            <person name="Marshall C.W."/>
            <person name="Gulliver D."/>
            <person name="May H.D."/>
            <person name="Norman R.S."/>
        </authorList>
    </citation>
    <scope>NUCLEOTIDE SEQUENCE [LARGE SCALE GENOMIC DNA]</scope>
    <source>
        <strain evidence="4 5">DSM 8238</strain>
    </source>
</reference>
<keyword evidence="5" id="KW-1185">Reference proteome</keyword>
<protein>
    <submittedName>
        <fullName evidence="4">TetR family transcriptional regulator</fullName>
    </submittedName>
</protein>
<dbReference type="RefSeq" id="WP_186841874.1">
    <property type="nucleotide sequence ID" value="NZ_WJBC01000006.1"/>
</dbReference>
<sequence>MEKTDRRREKTRASIYEALSGLLEEKKFANITVQEIIDRANVGRSTFYTHFETKDVLLDSMIEEIFESLNLNLTVHMNEAGHQNMLPVEELLTHIQENLKPIRGILKDESGERLAYRLKNCWNDKLKDDFLKQVSGKDLKVPVDFLINHITSSLVEMITWWLDSGMQYPPSKMAEYWKLLMKPAMFSVIAEQSRS</sequence>
<feature type="DNA-binding region" description="H-T-H motif" evidence="2">
    <location>
        <begin position="32"/>
        <end position="51"/>
    </location>
</feature>
<dbReference type="InterPro" id="IPR050624">
    <property type="entry name" value="HTH-type_Tx_Regulator"/>
</dbReference>
<dbReference type="SUPFAM" id="SSF46689">
    <property type="entry name" value="Homeodomain-like"/>
    <property type="match status" value="1"/>
</dbReference>
<evidence type="ECO:0000256" key="2">
    <source>
        <dbReference type="PROSITE-ProRule" id="PRU00335"/>
    </source>
</evidence>
<dbReference type="Gene3D" id="1.10.357.10">
    <property type="entry name" value="Tetracycline Repressor, domain 2"/>
    <property type="match status" value="1"/>
</dbReference>
<accession>A0ABR6WUU1</accession>
<evidence type="ECO:0000256" key="1">
    <source>
        <dbReference type="ARBA" id="ARBA00023125"/>
    </source>
</evidence>
<dbReference type="InterPro" id="IPR039532">
    <property type="entry name" value="TetR_C_Firmicutes"/>
</dbReference>
<dbReference type="Pfam" id="PF14278">
    <property type="entry name" value="TetR_C_8"/>
    <property type="match status" value="1"/>
</dbReference>